<dbReference type="InterPro" id="IPR013783">
    <property type="entry name" value="Ig-like_fold"/>
</dbReference>
<dbReference type="Pfam" id="PF07686">
    <property type="entry name" value="V-set"/>
    <property type="match status" value="1"/>
</dbReference>
<organism evidence="4">
    <name type="scientific">Xenopus laevis</name>
    <name type="common">African clawed frog</name>
    <dbReference type="NCBI Taxonomy" id="8355"/>
    <lineage>
        <taxon>Eukaryota</taxon>
        <taxon>Metazoa</taxon>
        <taxon>Chordata</taxon>
        <taxon>Craniata</taxon>
        <taxon>Vertebrata</taxon>
        <taxon>Euteleostomi</taxon>
        <taxon>Amphibia</taxon>
        <taxon>Batrachia</taxon>
        <taxon>Anura</taxon>
        <taxon>Pipoidea</taxon>
        <taxon>Pipidae</taxon>
        <taxon>Xenopodinae</taxon>
        <taxon>Xenopus</taxon>
        <taxon>Xenopus</taxon>
    </lineage>
</organism>
<keyword evidence="1" id="KW-1015">Disulfide bond</keyword>
<feature type="domain" description="Ig-like" evidence="3">
    <location>
        <begin position="4"/>
        <end position="119"/>
    </location>
</feature>
<dbReference type="Pfam" id="PF07654">
    <property type="entry name" value="C1-set"/>
    <property type="match status" value="1"/>
</dbReference>
<dbReference type="InterPro" id="IPR007110">
    <property type="entry name" value="Ig-like_dom"/>
</dbReference>
<proteinExistence type="evidence at transcript level"/>
<reference evidence="4" key="1">
    <citation type="submission" date="2004-04" db="EMBL/GenBank/DDBJ databases">
        <authorList>
            <consortium name="NIH - Xenopus Gene Collection (XGC) project"/>
        </authorList>
    </citation>
    <scope>NUCLEOTIDE SEQUENCE [LARGE SCALE MRNA]</scope>
    <source>
        <tissue evidence="4">Kidney</tissue>
    </source>
</reference>
<dbReference type="FunFam" id="2.60.40.10:FF:000283">
    <property type="entry name" value="Immunoglobulin kappa constant"/>
    <property type="match status" value="1"/>
</dbReference>
<dbReference type="Gene3D" id="2.60.40.10">
    <property type="entry name" value="Immunoglobulins"/>
    <property type="match status" value="2"/>
</dbReference>
<sequence length="243" mass="26961">MSYPTYLLLLLLLGILLIFSQGSYGQIVLTQSPDYVSVSPGETVTITCKASSSVADSDGDNRIAWYQQKSGQAPKLLIYYANSRHTGTPERISGSGSGTDFTLTISRMEAEDAADYYCQQGWELPLNFGKGTRVEIKRNDAKPAVFIFKPSDEQVKEGNPTAVCLINNFFPRDLTVTWKVDSQDVSSSDVKTSDFMQESDSTYSQSSMLTLTKDKWDKADKFECLVKHKTAQLTQSFSKSQCS</sequence>
<evidence type="ECO:0000259" key="3">
    <source>
        <dbReference type="PROSITE" id="PS50835"/>
    </source>
</evidence>
<dbReference type="InterPro" id="IPR003006">
    <property type="entry name" value="Ig/MHC_CS"/>
</dbReference>
<dbReference type="PROSITE" id="PS50835">
    <property type="entry name" value="IG_LIKE"/>
    <property type="match status" value="2"/>
</dbReference>
<dbReference type="FunFam" id="2.60.40.10:FF:000897">
    <property type="entry name" value="Immunoglobulin kappa variable 3-20"/>
    <property type="match status" value="1"/>
</dbReference>
<feature type="domain" description="Ig-like" evidence="3">
    <location>
        <begin position="143"/>
        <end position="238"/>
    </location>
</feature>
<feature type="signal peptide" evidence="2">
    <location>
        <begin position="1"/>
        <end position="25"/>
    </location>
</feature>
<dbReference type="InterPro" id="IPR003597">
    <property type="entry name" value="Ig_C1-set"/>
</dbReference>
<protein>
    <recommendedName>
        <fullName evidence="3">Ig-like domain-containing protein</fullName>
    </recommendedName>
</protein>
<accession>Q6NTU5</accession>
<dbReference type="SMART" id="SM00407">
    <property type="entry name" value="IGc1"/>
    <property type="match status" value="1"/>
</dbReference>
<evidence type="ECO:0000313" key="4">
    <source>
        <dbReference type="EMBL" id="AAH68859.1"/>
    </source>
</evidence>
<dbReference type="PROSITE" id="PS00290">
    <property type="entry name" value="IG_MHC"/>
    <property type="match status" value="1"/>
</dbReference>
<name>Q6NTU5_XENLA</name>
<dbReference type="SMART" id="SM00406">
    <property type="entry name" value="IGv"/>
    <property type="match status" value="1"/>
</dbReference>
<dbReference type="CDD" id="cd04980">
    <property type="entry name" value="IgV_L_kappa"/>
    <property type="match status" value="1"/>
</dbReference>
<dbReference type="InterPro" id="IPR036179">
    <property type="entry name" value="Ig-like_dom_sf"/>
</dbReference>
<evidence type="ECO:0000256" key="2">
    <source>
        <dbReference type="SAM" id="SignalP"/>
    </source>
</evidence>
<evidence type="ECO:0000256" key="1">
    <source>
        <dbReference type="ARBA" id="ARBA00023157"/>
    </source>
</evidence>
<dbReference type="InterPro" id="IPR050150">
    <property type="entry name" value="IgV_Light_Chain"/>
</dbReference>
<dbReference type="InterPro" id="IPR003599">
    <property type="entry name" value="Ig_sub"/>
</dbReference>
<dbReference type="SUPFAM" id="SSF48726">
    <property type="entry name" value="Immunoglobulin"/>
    <property type="match status" value="2"/>
</dbReference>
<dbReference type="AlphaFoldDB" id="Q6NTU5"/>
<dbReference type="SMART" id="SM00409">
    <property type="entry name" value="IG"/>
    <property type="match status" value="2"/>
</dbReference>
<dbReference type="EMBL" id="BC068859">
    <property type="protein sequence ID" value="AAH68859.1"/>
    <property type="molecule type" value="mRNA"/>
</dbReference>
<dbReference type="InterPro" id="IPR013106">
    <property type="entry name" value="Ig_V-set"/>
</dbReference>
<feature type="chain" id="PRO_5004277839" description="Ig-like domain-containing protein" evidence="2">
    <location>
        <begin position="26"/>
        <end position="243"/>
    </location>
</feature>
<keyword evidence="2" id="KW-0732">Signal</keyword>
<dbReference type="PANTHER" id="PTHR23267">
    <property type="entry name" value="IMMUNOGLOBULIN LIGHT CHAIN"/>
    <property type="match status" value="1"/>
</dbReference>